<evidence type="ECO:0000313" key="2">
    <source>
        <dbReference type="EMBL" id="KAF7285978.1"/>
    </source>
</evidence>
<feature type="region of interest" description="Disordered" evidence="1">
    <location>
        <begin position="20"/>
        <end position="63"/>
    </location>
</feature>
<proteinExistence type="predicted"/>
<evidence type="ECO:0000313" key="3">
    <source>
        <dbReference type="Proteomes" id="UP000625711"/>
    </source>
</evidence>
<name>A0A834IVQ3_RHYFE</name>
<gene>
    <name evidence="2" type="ORF">GWI33_008282</name>
</gene>
<feature type="compositionally biased region" description="Basic residues" evidence="1">
    <location>
        <begin position="100"/>
        <end position="109"/>
    </location>
</feature>
<keyword evidence="3" id="KW-1185">Reference proteome</keyword>
<sequence length="109" mass="12040">MPASNLSVGSHRTTPETVKLYDHGIDPLPGTTRIGRQSTRPIVRQERSPIDINRPNTGENRKDPVQLTDAAVHSVEKSLCIADKHVLPANNKSPIPPPSVRRRLTCSEF</sequence>
<accession>A0A834IVQ3</accession>
<comment type="caution">
    <text evidence="2">The sequence shown here is derived from an EMBL/GenBank/DDBJ whole genome shotgun (WGS) entry which is preliminary data.</text>
</comment>
<protein>
    <submittedName>
        <fullName evidence="2">Uncharacterized protein</fullName>
    </submittedName>
</protein>
<dbReference type="EMBL" id="JAACXV010000039">
    <property type="protein sequence ID" value="KAF7285978.1"/>
    <property type="molecule type" value="Genomic_DNA"/>
</dbReference>
<organism evidence="2 3">
    <name type="scientific">Rhynchophorus ferrugineus</name>
    <name type="common">Red palm weevil</name>
    <name type="synonym">Curculio ferrugineus</name>
    <dbReference type="NCBI Taxonomy" id="354439"/>
    <lineage>
        <taxon>Eukaryota</taxon>
        <taxon>Metazoa</taxon>
        <taxon>Ecdysozoa</taxon>
        <taxon>Arthropoda</taxon>
        <taxon>Hexapoda</taxon>
        <taxon>Insecta</taxon>
        <taxon>Pterygota</taxon>
        <taxon>Neoptera</taxon>
        <taxon>Endopterygota</taxon>
        <taxon>Coleoptera</taxon>
        <taxon>Polyphaga</taxon>
        <taxon>Cucujiformia</taxon>
        <taxon>Curculionidae</taxon>
        <taxon>Dryophthorinae</taxon>
        <taxon>Rhynchophorus</taxon>
    </lineage>
</organism>
<dbReference type="AlphaFoldDB" id="A0A834IVQ3"/>
<reference evidence="2" key="1">
    <citation type="submission" date="2020-08" db="EMBL/GenBank/DDBJ databases">
        <title>Genome sequencing and assembly of the red palm weevil Rhynchophorus ferrugineus.</title>
        <authorList>
            <person name="Dias G.B."/>
            <person name="Bergman C.M."/>
            <person name="Manee M."/>
        </authorList>
    </citation>
    <scope>NUCLEOTIDE SEQUENCE</scope>
    <source>
        <strain evidence="2">AA-2017</strain>
        <tissue evidence="2">Whole larva</tissue>
    </source>
</reference>
<dbReference type="Proteomes" id="UP000625711">
    <property type="component" value="Unassembled WGS sequence"/>
</dbReference>
<feature type="region of interest" description="Disordered" evidence="1">
    <location>
        <begin position="89"/>
        <end position="109"/>
    </location>
</feature>
<evidence type="ECO:0000256" key="1">
    <source>
        <dbReference type="SAM" id="MobiDB-lite"/>
    </source>
</evidence>